<sequence>MNISTFTGLSLIVFSLTACGTAGGDSDSNSSGTSQSDYETYNAAHDAIADAGLRASAVPLGTAAADARSDTVEMSGIYGIQSDDLLGTDAILGEMSMTANFGNDTVSGAMTNNFIAFDDASGAHTEGSAEPLSGSMTYVGTVSGDGITSHFDGILTRVDGTQYDLYVDMTGTFYTVTDGTLTELGAIGNFGGNITVVGDTTGTIYDLTDAYDFDPAAPGKETGFVVCESLCSGD</sequence>
<dbReference type="AlphaFoldDB" id="A0A1G7G6I9"/>
<organism evidence="1 2">
    <name type="scientific">Celeribacter baekdonensis</name>
    <dbReference type="NCBI Taxonomy" id="875171"/>
    <lineage>
        <taxon>Bacteria</taxon>
        <taxon>Pseudomonadati</taxon>
        <taxon>Pseudomonadota</taxon>
        <taxon>Alphaproteobacteria</taxon>
        <taxon>Rhodobacterales</taxon>
        <taxon>Roseobacteraceae</taxon>
        <taxon>Celeribacter</taxon>
    </lineage>
</organism>
<reference evidence="1 2" key="1">
    <citation type="submission" date="2016-10" db="EMBL/GenBank/DDBJ databases">
        <authorList>
            <person name="de Groot N.N."/>
        </authorList>
    </citation>
    <scope>NUCLEOTIDE SEQUENCE [LARGE SCALE GENOMIC DNA]</scope>
    <source>
        <strain evidence="1 2">DSM 27375</strain>
    </source>
</reference>
<dbReference type="Proteomes" id="UP000182284">
    <property type="component" value="Unassembled WGS sequence"/>
</dbReference>
<evidence type="ECO:0000313" key="1">
    <source>
        <dbReference type="EMBL" id="SDE83695.1"/>
    </source>
</evidence>
<dbReference type="RefSeq" id="WP_074640532.1">
    <property type="nucleotide sequence ID" value="NZ_FNBL01000001.1"/>
</dbReference>
<protein>
    <recommendedName>
        <fullName evidence="3">Transferrin-binding protein B C-lobe/N-lobe beta barrel domain-containing protein</fullName>
    </recommendedName>
</protein>
<evidence type="ECO:0000313" key="2">
    <source>
        <dbReference type="Proteomes" id="UP000182284"/>
    </source>
</evidence>
<name>A0A1G7G6I9_9RHOB</name>
<evidence type="ECO:0008006" key="3">
    <source>
        <dbReference type="Google" id="ProtNLM"/>
    </source>
</evidence>
<dbReference type="OrthoDB" id="7837637at2"/>
<proteinExistence type="predicted"/>
<accession>A0A1G7G6I9</accession>
<dbReference type="EMBL" id="FNBL01000001">
    <property type="protein sequence ID" value="SDE83695.1"/>
    <property type="molecule type" value="Genomic_DNA"/>
</dbReference>
<gene>
    <name evidence="1" type="ORF">SAMN04488117_101412</name>
</gene>